<dbReference type="EMBL" id="CP133615">
    <property type="protein sequence ID" value="WMV25711.1"/>
    <property type="molecule type" value="Genomic_DNA"/>
</dbReference>
<sequence>MLLGLILIVC</sequence>
<organism evidence="1 2">
    <name type="scientific">Solanum verrucosum</name>
    <dbReference type="NCBI Taxonomy" id="315347"/>
    <lineage>
        <taxon>Eukaryota</taxon>
        <taxon>Viridiplantae</taxon>
        <taxon>Streptophyta</taxon>
        <taxon>Embryophyta</taxon>
        <taxon>Tracheophyta</taxon>
        <taxon>Spermatophyta</taxon>
        <taxon>Magnoliopsida</taxon>
        <taxon>eudicotyledons</taxon>
        <taxon>Gunneridae</taxon>
        <taxon>Pentapetalae</taxon>
        <taxon>asterids</taxon>
        <taxon>lamiids</taxon>
        <taxon>Solanales</taxon>
        <taxon>Solanaceae</taxon>
        <taxon>Solanoideae</taxon>
        <taxon>Solaneae</taxon>
        <taxon>Solanum</taxon>
    </lineage>
</organism>
<keyword evidence="2" id="KW-1185">Reference proteome</keyword>
<evidence type="ECO:0000313" key="2">
    <source>
        <dbReference type="Proteomes" id="UP001234989"/>
    </source>
</evidence>
<proteinExistence type="predicted"/>
<name>A0AAF0QLY5_SOLVR</name>
<accession>A0AAF0QLY5</accession>
<gene>
    <name evidence="1" type="ORF">MTR67_019096</name>
</gene>
<evidence type="ECO:0000313" key="1">
    <source>
        <dbReference type="EMBL" id="WMV25711.1"/>
    </source>
</evidence>
<reference evidence="1" key="1">
    <citation type="submission" date="2023-08" db="EMBL/GenBank/DDBJ databases">
        <title>A de novo genome assembly of Solanum verrucosum Schlechtendal, a Mexican diploid species geographically isolated from the other diploid A-genome species in potato relatives.</title>
        <authorList>
            <person name="Hosaka K."/>
        </authorList>
    </citation>
    <scope>NUCLEOTIDE SEQUENCE</scope>
    <source>
        <tissue evidence="1">Young leaves</tissue>
    </source>
</reference>
<protein>
    <submittedName>
        <fullName evidence="1">Uncharacterized protein</fullName>
    </submittedName>
</protein>
<dbReference type="Proteomes" id="UP001234989">
    <property type="component" value="Chromosome 4"/>
</dbReference>